<comment type="caution">
    <text evidence="5">The sequence shown here is derived from an EMBL/GenBank/DDBJ whole genome shotgun (WGS) entry which is preliminary data.</text>
</comment>
<evidence type="ECO:0000256" key="4">
    <source>
        <dbReference type="ARBA" id="ARBA00023004"/>
    </source>
</evidence>
<dbReference type="Gene3D" id="1.10.490.10">
    <property type="entry name" value="Globins"/>
    <property type="match status" value="1"/>
</dbReference>
<keyword evidence="6" id="KW-1185">Reference proteome</keyword>
<organism evidence="5 6">
    <name type="scientific">Dongia rigui</name>
    <dbReference type="NCBI Taxonomy" id="940149"/>
    <lineage>
        <taxon>Bacteria</taxon>
        <taxon>Pseudomonadati</taxon>
        <taxon>Pseudomonadota</taxon>
        <taxon>Alphaproteobacteria</taxon>
        <taxon>Rhodospirillales</taxon>
        <taxon>Dongiaceae</taxon>
        <taxon>Dongia</taxon>
    </lineage>
</organism>
<keyword evidence="1" id="KW-0813">Transport</keyword>
<evidence type="ECO:0000256" key="3">
    <source>
        <dbReference type="ARBA" id="ARBA00022723"/>
    </source>
</evidence>
<dbReference type="SUPFAM" id="SSF46458">
    <property type="entry name" value="Globin-like"/>
    <property type="match status" value="1"/>
</dbReference>
<dbReference type="InterPro" id="IPR012292">
    <property type="entry name" value="Globin/Proto"/>
</dbReference>
<reference evidence="5 6" key="1">
    <citation type="journal article" date="2013" name="Antonie Van Leeuwenhoek">
        <title>Dongia rigui sp. nov., isolated from freshwater of a large wetland in Korea.</title>
        <authorList>
            <person name="Baik K.S."/>
            <person name="Hwang Y.M."/>
            <person name="Choi J.S."/>
            <person name="Kwon J."/>
            <person name="Seong C.N."/>
        </authorList>
    </citation>
    <scope>NUCLEOTIDE SEQUENCE [LARGE SCALE GENOMIC DNA]</scope>
    <source>
        <strain evidence="5 6">04SU4-P</strain>
    </source>
</reference>
<accession>A0ABU5E1W4</accession>
<keyword evidence="3" id="KW-0479">Metal-binding</keyword>
<gene>
    <name evidence="5" type="ORF">SMD31_15300</name>
</gene>
<dbReference type="InterPro" id="IPR001486">
    <property type="entry name" value="Hemoglobin_trunc"/>
</dbReference>
<keyword evidence="2" id="KW-0349">Heme</keyword>
<evidence type="ECO:0000256" key="1">
    <source>
        <dbReference type="ARBA" id="ARBA00022448"/>
    </source>
</evidence>
<dbReference type="Proteomes" id="UP001271769">
    <property type="component" value="Unassembled WGS sequence"/>
</dbReference>
<dbReference type="RefSeq" id="WP_320501761.1">
    <property type="nucleotide sequence ID" value="NZ_JAXCLX010000002.1"/>
</dbReference>
<dbReference type="EMBL" id="JAXCLX010000002">
    <property type="protein sequence ID" value="MDY0873307.1"/>
    <property type="molecule type" value="Genomic_DNA"/>
</dbReference>
<evidence type="ECO:0000313" key="6">
    <source>
        <dbReference type="Proteomes" id="UP001271769"/>
    </source>
</evidence>
<dbReference type="InterPro" id="IPR009050">
    <property type="entry name" value="Globin-like_sf"/>
</dbReference>
<proteinExistence type="predicted"/>
<evidence type="ECO:0000313" key="5">
    <source>
        <dbReference type="EMBL" id="MDY0873307.1"/>
    </source>
</evidence>
<sequence length="146" mass="16484">MMSTSAPSGHPAIPTEGQIEDLVATFYARIRRDAELGPIFTRVIGDDWAPHLKTMCSFWSSVMLTSGRYKGRPIPAHIKITEIEPQHFARWLKLFAKTAHDLFEAPLAEAFIERAQRIAESFKLAFAFHAKDPTVWVPNMPPLVQP</sequence>
<evidence type="ECO:0000256" key="2">
    <source>
        <dbReference type="ARBA" id="ARBA00022617"/>
    </source>
</evidence>
<keyword evidence="4" id="KW-0408">Iron</keyword>
<name>A0ABU5E1W4_9PROT</name>
<protein>
    <submittedName>
        <fullName evidence="5">Group III truncated hemoglobin</fullName>
    </submittedName>
</protein>
<dbReference type="CDD" id="cd08916">
    <property type="entry name" value="TrHb3_P"/>
    <property type="match status" value="1"/>
</dbReference>
<dbReference type="Pfam" id="PF01152">
    <property type="entry name" value="Bac_globin"/>
    <property type="match status" value="1"/>
</dbReference>